<dbReference type="Pfam" id="PF04542">
    <property type="entry name" value="Sigma70_r2"/>
    <property type="match status" value="1"/>
</dbReference>
<keyword evidence="3 6" id="KW-0731">Sigma factor</keyword>
<dbReference type="InterPro" id="IPR013325">
    <property type="entry name" value="RNA_pol_sigma_r2"/>
</dbReference>
<sequence>MAHIDDPETQRANLTFIKASMREPLLSRDHEFELARNWREDGNESALHDLVRAYTRLVVSTASRFRNYGLPMGDLVQEGNVGLMQAAARFEPDREVRFSTYAAWWIRSAMQDYILRNWSIVRTGTTAAQKSLFFNLRRLRAKIEDASSNGALTQAGRLKIATELKVEVHEVEAMEMRLSGADQSLNAPISDSSEDDWQDFLADQRPSPEDVVIGMRDSNTRSKWLAEALGELSPRERTIIAQRRLRDDGATLEELGRELGVSKERVRQLEHRAMLKLKESMMRRVELSSDLLLEM</sequence>
<evidence type="ECO:0000256" key="2">
    <source>
        <dbReference type="ARBA" id="ARBA00023015"/>
    </source>
</evidence>
<dbReference type="RefSeq" id="WP_201074517.1">
    <property type="nucleotide sequence ID" value="NZ_CP067420.1"/>
</dbReference>
<proteinExistence type="inferred from homology"/>
<name>A0ABX7B483_9PROT</name>
<dbReference type="PROSITE" id="PS00716">
    <property type="entry name" value="SIGMA70_2"/>
    <property type="match status" value="1"/>
</dbReference>
<dbReference type="InterPro" id="IPR050813">
    <property type="entry name" value="Sigma-70_Factor"/>
</dbReference>
<keyword evidence="2 6" id="KW-0805">Transcription regulation</keyword>
<dbReference type="SUPFAM" id="SSF88946">
    <property type="entry name" value="Sigma2 domain of RNA polymerase sigma factors"/>
    <property type="match status" value="1"/>
</dbReference>
<protein>
    <recommendedName>
        <fullName evidence="6">RNA polymerase sigma factor</fullName>
    </recommendedName>
</protein>
<dbReference type="CDD" id="cd06171">
    <property type="entry name" value="Sigma70_r4"/>
    <property type="match status" value="1"/>
</dbReference>
<dbReference type="Pfam" id="PF04545">
    <property type="entry name" value="Sigma70_r4"/>
    <property type="match status" value="1"/>
</dbReference>
<dbReference type="InterPro" id="IPR007627">
    <property type="entry name" value="RNA_pol_sigma70_r2"/>
</dbReference>
<feature type="domain" description="RNA polymerase sigma-70" evidence="7">
    <location>
        <begin position="74"/>
        <end position="87"/>
    </location>
</feature>
<keyword evidence="10" id="KW-1185">Reference proteome</keyword>
<dbReference type="Proteomes" id="UP000595197">
    <property type="component" value="Chromosome"/>
</dbReference>
<dbReference type="PROSITE" id="PS00715">
    <property type="entry name" value="SIGMA70_1"/>
    <property type="match status" value="1"/>
</dbReference>
<evidence type="ECO:0000313" key="9">
    <source>
        <dbReference type="EMBL" id="QQP88928.1"/>
    </source>
</evidence>
<evidence type="ECO:0000256" key="5">
    <source>
        <dbReference type="ARBA" id="ARBA00023163"/>
    </source>
</evidence>
<dbReference type="InterPro" id="IPR013324">
    <property type="entry name" value="RNA_pol_sigma_r3/r4-like"/>
</dbReference>
<dbReference type="PANTHER" id="PTHR30376:SF3">
    <property type="entry name" value="RNA POLYMERASE SIGMA FACTOR RPOH"/>
    <property type="match status" value="1"/>
</dbReference>
<feature type="domain" description="RNA polymerase sigma-70" evidence="8">
    <location>
        <begin position="251"/>
        <end position="277"/>
    </location>
</feature>
<dbReference type="Gene3D" id="1.20.140.160">
    <property type="match status" value="1"/>
</dbReference>
<dbReference type="NCBIfam" id="TIGR02937">
    <property type="entry name" value="sigma70-ECF"/>
    <property type="match status" value="1"/>
</dbReference>
<dbReference type="PANTHER" id="PTHR30376">
    <property type="entry name" value="SIGMA FACTOR RPOH HEAT SHOCK RELATED"/>
    <property type="match status" value="1"/>
</dbReference>
<evidence type="ECO:0000259" key="8">
    <source>
        <dbReference type="PROSITE" id="PS00716"/>
    </source>
</evidence>
<comment type="similarity">
    <text evidence="1 6">Belongs to the sigma-70 factor family.</text>
</comment>
<dbReference type="NCBIfam" id="NF005693">
    <property type="entry name" value="PRK07500.1"/>
    <property type="match status" value="1"/>
</dbReference>
<evidence type="ECO:0000256" key="6">
    <source>
        <dbReference type="RuleBase" id="RU362124"/>
    </source>
</evidence>
<organism evidence="9 10">
    <name type="scientific">Skermanella cutis</name>
    <dbReference type="NCBI Taxonomy" id="2775420"/>
    <lineage>
        <taxon>Bacteria</taxon>
        <taxon>Pseudomonadati</taxon>
        <taxon>Pseudomonadota</taxon>
        <taxon>Alphaproteobacteria</taxon>
        <taxon>Rhodospirillales</taxon>
        <taxon>Azospirillaceae</taxon>
        <taxon>Skermanella</taxon>
    </lineage>
</organism>
<dbReference type="SUPFAM" id="SSF88659">
    <property type="entry name" value="Sigma3 and sigma4 domains of RNA polymerase sigma factors"/>
    <property type="match status" value="1"/>
</dbReference>
<keyword evidence="4 6" id="KW-0238">DNA-binding</keyword>
<dbReference type="Gene3D" id="1.20.120.1810">
    <property type="match status" value="1"/>
</dbReference>
<gene>
    <name evidence="9" type="ORF">IGS68_23420</name>
</gene>
<dbReference type="EMBL" id="CP067420">
    <property type="protein sequence ID" value="QQP88928.1"/>
    <property type="molecule type" value="Genomic_DNA"/>
</dbReference>
<evidence type="ECO:0000256" key="1">
    <source>
        <dbReference type="ARBA" id="ARBA00007788"/>
    </source>
</evidence>
<dbReference type="InterPro" id="IPR007630">
    <property type="entry name" value="RNA_pol_sigma70_r4"/>
</dbReference>
<keyword evidence="5 6" id="KW-0804">Transcription</keyword>
<dbReference type="PRINTS" id="PR00046">
    <property type="entry name" value="SIGMA70FCT"/>
</dbReference>
<dbReference type="PIRSF" id="PIRSF000770">
    <property type="entry name" value="RNA_pol_sigma-SigE/K"/>
    <property type="match status" value="1"/>
</dbReference>
<comment type="function">
    <text evidence="6">Sigma factors are initiation factors that promote the attachment of RNA polymerase to specific initiation sites and are then released.</text>
</comment>
<accession>A0ABX7B483</accession>
<dbReference type="InterPro" id="IPR014284">
    <property type="entry name" value="RNA_pol_sigma-70_dom"/>
</dbReference>
<reference evidence="9" key="1">
    <citation type="submission" date="2021-02" db="EMBL/GenBank/DDBJ databases">
        <title>Skermanella TT6 skin isolate.</title>
        <authorList>
            <person name="Lee K."/>
            <person name="Ganzorig M."/>
        </authorList>
    </citation>
    <scope>NUCLEOTIDE SEQUENCE</scope>
    <source>
        <strain evidence="9">TT6</strain>
    </source>
</reference>
<dbReference type="NCBIfam" id="NF005143">
    <property type="entry name" value="PRK06596.1"/>
    <property type="match status" value="1"/>
</dbReference>
<evidence type="ECO:0000313" key="10">
    <source>
        <dbReference type="Proteomes" id="UP000595197"/>
    </source>
</evidence>
<evidence type="ECO:0000256" key="4">
    <source>
        <dbReference type="ARBA" id="ARBA00023125"/>
    </source>
</evidence>
<evidence type="ECO:0000256" key="3">
    <source>
        <dbReference type="ARBA" id="ARBA00023082"/>
    </source>
</evidence>
<evidence type="ECO:0000259" key="7">
    <source>
        <dbReference type="PROSITE" id="PS00715"/>
    </source>
</evidence>
<dbReference type="InterPro" id="IPR000943">
    <property type="entry name" value="RNA_pol_sigma70"/>
</dbReference>